<keyword evidence="4 9" id="KW-0963">Cytoplasm</keyword>
<dbReference type="Proteomes" id="UP001162734">
    <property type="component" value="Chromosome"/>
</dbReference>
<comment type="similarity">
    <text evidence="3 9">Belongs to the transaldolase family. Type 3B subfamily.</text>
</comment>
<dbReference type="InterPro" id="IPR022999">
    <property type="entry name" value="Transaldolase_3B"/>
</dbReference>
<dbReference type="NCBIfam" id="TIGR00875">
    <property type="entry name" value="fsa_talC_mipB"/>
    <property type="match status" value="1"/>
</dbReference>
<dbReference type="PANTHER" id="PTHR10683:SF40">
    <property type="entry name" value="FRUCTOSE-6-PHOSPHATE ALDOLASE 1-RELATED"/>
    <property type="match status" value="1"/>
</dbReference>
<keyword evidence="6 9" id="KW-0570">Pentose shunt</keyword>
<evidence type="ECO:0000256" key="3">
    <source>
        <dbReference type="ARBA" id="ARBA00005740"/>
    </source>
</evidence>
<dbReference type="InterPro" id="IPR013785">
    <property type="entry name" value="Aldolase_TIM"/>
</dbReference>
<keyword evidence="7 9" id="KW-0704">Schiff base</keyword>
<dbReference type="SUPFAM" id="SSF51569">
    <property type="entry name" value="Aldolase"/>
    <property type="match status" value="1"/>
</dbReference>
<evidence type="ECO:0000313" key="11">
    <source>
        <dbReference type="Proteomes" id="UP001162734"/>
    </source>
</evidence>
<dbReference type="InterPro" id="IPR001585">
    <property type="entry name" value="TAL/FSA"/>
</dbReference>
<evidence type="ECO:0000256" key="9">
    <source>
        <dbReference type="HAMAP-Rule" id="MF_00494"/>
    </source>
</evidence>
<dbReference type="PROSITE" id="PS01054">
    <property type="entry name" value="TRANSALDOLASE_1"/>
    <property type="match status" value="1"/>
</dbReference>
<name>A0ABM7XC21_9BACT</name>
<evidence type="ECO:0000256" key="7">
    <source>
        <dbReference type="ARBA" id="ARBA00023270"/>
    </source>
</evidence>
<dbReference type="InterPro" id="IPR004731">
    <property type="entry name" value="Transaldolase_3B/F6P_aldolase"/>
</dbReference>
<evidence type="ECO:0000256" key="6">
    <source>
        <dbReference type="ARBA" id="ARBA00023126"/>
    </source>
</evidence>
<evidence type="ECO:0000256" key="8">
    <source>
        <dbReference type="ARBA" id="ARBA00048810"/>
    </source>
</evidence>
<evidence type="ECO:0000313" key="10">
    <source>
        <dbReference type="EMBL" id="BDG09398.1"/>
    </source>
</evidence>
<dbReference type="EC" id="2.2.1.2" evidence="9"/>
<dbReference type="EMBL" id="AP025592">
    <property type="protein sequence ID" value="BDG09398.1"/>
    <property type="molecule type" value="Genomic_DNA"/>
</dbReference>
<sequence length="216" mass="23238">MQFFIDSADIGDIKKALALGLCDGVTTNPSLVAKTGRKFTEVLKEIVALVPGPVSAEVTATDYEGMMREAHDLAKVADNVVIKVPLIVEGLRAVRDLASEGVRTNVTLCFSPVQALLAAKAGATYVSPFVGRLDDISEDGMALIAQILEIYRNYDFATKVLVASVRHPIHVLEAARLGADVATIPYGVIAQLAQHPLTDIGLKKFLADWEKVPKEK</sequence>
<keyword evidence="11" id="KW-1185">Reference proteome</keyword>
<evidence type="ECO:0000256" key="1">
    <source>
        <dbReference type="ARBA" id="ARBA00004496"/>
    </source>
</evidence>
<evidence type="ECO:0000256" key="4">
    <source>
        <dbReference type="ARBA" id="ARBA00022490"/>
    </source>
</evidence>
<protein>
    <recommendedName>
        <fullName evidence="9">Probable transaldolase</fullName>
        <ecNumber evidence="9">2.2.1.2</ecNumber>
    </recommendedName>
</protein>
<comment type="subcellular location">
    <subcellularLocation>
        <location evidence="1 9">Cytoplasm</location>
    </subcellularLocation>
</comment>
<dbReference type="Pfam" id="PF00923">
    <property type="entry name" value="TAL_FSA"/>
    <property type="match status" value="1"/>
</dbReference>
<evidence type="ECO:0000256" key="2">
    <source>
        <dbReference type="ARBA" id="ARBA00004857"/>
    </source>
</evidence>
<dbReference type="RefSeq" id="WP_248346315.1">
    <property type="nucleotide sequence ID" value="NZ_AP025592.1"/>
</dbReference>
<proteinExistence type="inferred from homology"/>
<dbReference type="InterPro" id="IPR033919">
    <property type="entry name" value="TSA/FSA_arc/bac"/>
</dbReference>
<dbReference type="Gene3D" id="3.20.20.70">
    <property type="entry name" value="Aldolase class I"/>
    <property type="match status" value="1"/>
</dbReference>
<dbReference type="InterPro" id="IPR018225">
    <property type="entry name" value="Transaldolase_AS"/>
</dbReference>
<comment type="function">
    <text evidence="9">Transaldolase is important for the balance of metabolites in the pentose-phosphate pathway.</text>
</comment>
<reference evidence="11" key="1">
    <citation type="journal article" date="2022" name="Int. J. Syst. Evol. Microbiol.">
        <title>Anaeromyxobacter oryzae sp. nov., Anaeromyxobacter diazotrophicus sp. nov. and Anaeromyxobacter paludicola sp. nov., isolated from paddy soils.</title>
        <authorList>
            <person name="Itoh H."/>
            <person name="Xu Z."/>
            <person name="Mise K."/>
            <person name="Masuda Y."/>
            <person name="Ushijima N."/>
            <person name="Hayakawa C."/>
            <person name="Shiratori Y."/>
            <person name="Senoo K."/>
        </authorList>
    </citation>
    <scope>NUCLEOTIDE SEQUENCE [LARGE SCALE GENOMIC DNA]</scope>
    <source>
        <strain evidence="11">Red630</strain>
    </source>
</reference>
<dbReference type="CDD" id="cd00956">
    <property type="entry name" value="Transaldolase_FSA"/>
    <property type="match status" value="1"/>
</dbReference>
<keyword evidence="5 9" id="KW-0808">Transferase</keyword>
<feature type="active site" description="Schiff-base intermediate with substrate" evidence="9">
    <location>
        <position position="83"/>
    </location>
</feature>
<evidence type="ECO:0000256" key="5">
    <source>
        <dbReference type="ARBA" id="ARBA00022679"/>
    </source>
</evidence>
<comment type="pathway">
    <text evidence="2 9">Carbohydrate degradation; pentose phosphate pathway; D-glyceraldehyde 3-phosphate and beta-D-fructose 6-phosphate from D-ribose 5-phosphate and D-xylulose 5-phosphate (non-oxidative stage): step 2/3.</text>
</comment>
<accession>A0ABM7XC21</accession>
<comment type="catalytic activity">
    <reaction evidence="8 9">
        <text>D-sedoheptulose 7-phosphate + D-glyceraldehyde 3-phosphate = D-erythrose 4-phosphate + beta-D-fructose 6-phosphate</text>
        <dbReference type="Rhea" id="RHEA:17053"/>
        <dbReference type="ChEBI" id="CHEBI:16897"/>
        <dbReference type="ChEBI" id="CHEBI:57483"/>
        <dbReference type="ChEBI" id="CHEBI:57634"/>
        <dbReference type="ChEBI" id="CHEBI:59776"/>
        <dbReference type="EC" id="2.2.1.2"/>
    </reaction>
</comment>
<dbReference type="PANTHER" id="PTHR10683">
    <property type="entry name" value="TRANSALDOLASE"/>
    <property type="match status" value="1"/>
</dbReference>
<organism evidence="10 11">
    <name type="scientific">Anaeromyxobacter paludicola</name>
    <dbReference type="NCBI Taxonomy" id="2918171"/>
    <lineage>
        <taxon>Bacteria</taxon>
        <taxon>Pseudomonadati</taxon>
        <taxon>Myxococcota</taxon>
        <taxon>Myxococcia</taxon>
        <taxon>Myxococcales</taxon>
        <taxon>Cystobacterineae</taxon>
        <taxon>Anaeromyxobacteraceae</taxon>
        <taxon>Anaeromyxobacter</taxon>
    </lineage>
</organism>
<gene>
    <name evidence="9" type="primary">tal</name>
    <name evidence="10" type="ORF">AMPC_25110</name>
</gene>
<dbReference type="HAMAP" id="MF_00494">
    <property type="entry name" value="Transaldolase_3b"/>
    <property type="match status" value="1"/>
</dbReference>